<evidence type="ECO:0000313" key="2">
    <source>
        <dbReference type="Proteomes" id="UP001150941"/>
    </source>
</evidence>
<organism evidence="1 2">
    <name type="scientific">Penicillium chermesinum</name>
    <dbReference type="NCBI Taxonomy" id="63820"/>
    <lineage>
        <taxon>Eukaryota</taxon>
        <taxon>Fungi</taxon>
        <taxon>Dikarya</taxon>
        <taxon>Ascomycota</taxon>
        <taxon>Pezizomycotina</taxon>
        <taxon>Eurotiomycetes</taxon>
        <taxon>Eurotiomycetidae</taxon>
        <taxon>Eurotiales</taxon>
        <taxon>Aspergillaceae</taxon>
        <taxon>Penicillium</taxon>
    </lineage>
</organism>
<dbReference type="EMBL" id="JAPQKS010000007">
    <property type="protein sequence ID" value="KAJ5220207.1"/>
    <property type="molecule type" value="Genomic_DNA"/>
</dbReference>
<reference evidence="1" key="2">
    <citation type="journal article" date="2023" name="IMA Fungus">
        <title>Comparative genomic study of the Penicillium genus elucidates a diverse pangenome and 15 lateral gene transfer events.</title>
        <authorList>
            <person name="Petersen C."/>
            <person name="Sorensen T."/>
            <person name="Nielsen M.R."/>
            <person name="Sondergaard T.E."/>
            <person name="Sorensen J.L."/>
            <person name="Fitzpatrick D.A."/>
            <person name="Frisvad J.C."/>
            <person name="Nielsen K.L."/>
        </authorList>
    </citation>
    <scope>NUCLEOTIDE SEQUENCE</scope>
    <source>
        <strain evidence="1">IBT 19713</strain>
    </source>
</reference>
<dbReference type="Proteomes" id="UP001150941">
    <property type="component" value="Unassembled WGS sequence"/>
</dbReference>
<dbReference type="InterPro" id="IPR014729">
    <property type="entry name" value="Rossmann-like_a/b/a_fold"/>
</dbReference>
<dbReference type="Gene3D" id="3.40.50.620">
    <property type="entry name" value="HUPs"/>
    <property type="match status" value="1"/>
</dbReference>
<name>A0A9W9NHZ4_9EURO</name>
<accession>A0A9W9NHZ4</accession>
<keyword evidence="2" id="KW-1185">Reference proteome</keyword>
<dbReference type="RefSeq" id="XP_058327037.1">
    <property type="nucleotide sequence ID" value="XM_058478707.1"/>
</dbReference>
<sequence>MQSMLEGQHMEVPRMNDFQRGETPTFVSHVKAGLDALAADNCGILIFSGGATKKSRTSLSEGQSYLVGKIRLPRSNNLAKENNFYQDQTADSTIDPTKIIVEEYATDSYQNLLFSLLRFRSHVGAYPRRVTVVTHAFKRERFLECHFPAVGLVPQTGTSPVESNDNATVIGINPPPDISPLESLRREGLVYGKKDLYGVAEDLSSKRAKRGWVPETRADLIASSGCDEVVAQLVCWDGGTGNQWFPRIEELPWYYGRSKNSH</sequence>
<protein>
    <recommendedName>
        <fullName evidence="3">DUF218 domain-containing protein</fullName>
    </recommendedName>
</protein>
<gene>
    <name evidence="1" type="ORF">N7468_009411</name>
</gene>
<evidence type="ECO:0008006" key="3">
    <source>
        <dbReference type="Google" id="ProtNLM"/>
    </source>
</evidence>
<evidence type="ECO:0000313" key="1">
    <source>
        <dbReference type="EMBL" id="KAJ5220207.1"/>
    </source>
</evidence>
<dbReference type="GO" id="GO:0005737">
    <property type="term" value="C:cytoplasm"/>
    <property type="evidence" value="ECO:0007669"/>
    <property type="project" value="TreeGrafter"/>
</dbReference>
<reference evidence="1" key="1">
    <citation type="submission" date="2022-11" db="EMBL/GenBank/DDBJ databases">
        <authorList>
            <person name="Petersen C."/>
        </authorList>
    </citation>
    <scope>NUCLEOTIDE SEQUENCE</scope>
    <source>
        <strain evidence="1">IBT 19713</strain>
    </source>
</reference>
<dbReference type="PANTHER" id="PTHR28110:SF1">
    <property type="entry name" value="TRANSMEMBRANE PROTEIN"/>
    <property type="match status" value="1"/>
</dbReference>
<proteinExistence type="predicted"/>
<dbReference type="OrthoDB" id="4347at2759"/>
<dbReference type="AlphaFoldDB" id="A0A9W9NHZ4"/>
<dbReference type="PANTHER" id="PTHR28110">
    <property type="entry name" value="TRANSMEMBRANE PROTEIN"/>
    <property type="match status" value="1"/>
</dbReference>
<dbReference type="InterPro" id="IPR055323">
    <property type="entry name" value="C57A10.07/YOR238W"/>
</dbReference>
<dbReference type="GeneID" id="83206010"/>
<comment type="caution">
    <text evidence="1">The sequence shown here is derived from an EMBL/GenBank/DDBJ whole genome shotgun (WGS) entry which is preliminary data.</text>
</comment>